<evidence type="ECO:0000313" key="3">
    <source>
        <dbReference type="Proteomes" id="UP001652700"/>
    </source>
</evidence>
<keyword evidence="3" id="KW-1185">Reference proteome</keyword>
<reference evidence="2" key="1">
    <citation type="submission" date="2025-05" db="UniProtKB">
        <authorList>
            <consortium name="EnsemblMetazoa"/>
        </authorList>
    </citation>
    <scope>IDENTIFICATION</scope>
</reference>
<sequence length="382" mass="43979">MTKNDSWKSKSNICVYYLNTGGMRTKIQSFHQAPSCSCYDIVMIAETWLNSDYSDAEVGVPEYDIYRCDREVGLNTLKTRGGGVLIAAKKSLSIQKIIVPLVDSDIYQLYLTFKIKTQNFVIGCVYIPSPSPSQSYLRHCESVEYVYNNFSDSLFVLAGDYNLPQAKWGNDELGLTVTGTENESVSIVANCFSFHNFFQRNEILNNNGVSLDLVFSNLESINVTPAVDKIFENSLNHTAISFELVCEENLDFMNYEEYFYDFRNGDYFSINNYLASINWEGLFLSGTADSMVVIFYDIIYSLIEHFVPLKKYKISTFPSWFSSELRNLIVCKKQAHKQYKISNRQDDYDRFVALRNQCEILRADCQKQYLDRIQNNISDNPK</sequence>
<dbReference type="Gene3D" id="3.60.10.10">
    <property type="entry name" value="Endonuclease/exonuclease/phosphatase"/>
    <property type="match status" value="1"/>
</dbReference>
<dbReference type="EnsemblMetazoa" id="XM_050660611.1">
    <property type="protein sequence ID" value="XP_050516568.1"/>
    <property type="gene ID" value="LOC126891435"/>
</dbReference>
<dbReference type="InterPro" id="IPR036691">
    <property type="entry name" value="Endo/exonu/phosph_ase_sf"/>
</dbReference>
<protein>
    <recommendedName>
        <fullName evidence="1">Endonuclease/exonuclease/phosphatase domain-containing protein</fullName>
    </recommendedName>
</protein>
<dbReference type="InterPro" id="IPR005135">
    <property type="entry name" value="Endo/exonuclease/phosphatase"/>
</dbReference>
<organism evidence="2 3">
    <name type="scientific">Diabrotica virgifera virgifera</name>
    <name type="common">western corn rootworm</name>
    <dbReference type="NCBI Taxonomy" id="50390"/>
    <lineage>
        <taxon>Eukaryota</taxon>
        <taxon>Metazoa</taxon>
        <taxon>Ecdysozoa</taxon>
        <taxon>Arthropoda</taxon>
        <taxon>Hexapoda</taxon>
        <taxon>Insecta</taxon>
        <taxon>Pterygota</taxon>
        <taxon>Neoptera</taxon>
        <taxon>Endopterygota</taxon>
        <taxon>Coleoptera</taxon>
        <taxon>Polyphaga</taxon>
        <taxon>Cucujiformia</taxon>
        <taxon>Chrysomeloidea</taxon>
        <taxon>Chrysomelidae</taxon>
        <taxon>Galerucinae</taxon>
        <taxon>Diabroticina</taxon>
        <taxon>Diabroticites</taxon>
        <taxon>Diabrotica</taxon>
    </lineage>
</organism>
<dbReference type="GeneID" id="126891435"/>
<dbReference type="Pfam" id="PF03372">
    <property type="entry name" value="Exo_endo_phos"/>
    <property type="match status" value="1"/>
</dbReference>
<dbReference type="Proteomes" id="UP001652700">
    <property type="component" value="Unplaced"/>
</dbReference>
<dbReference type="SUPFAM" id="SSF56219">
    <property type="entry name" value="DNase I-like"/>
    <property type="match status" value="1"/>
</dbReference>
<evidence type="ECO:0000313" key="2">
    <source>
        <dbReference type="EnsemblMetazoa" id="XP_050516568.1"/>
    </source>
</evidence>
<proteinExistence type="predicted"/>
<dbReference type="PANTHER" id="PTHR33395:SF22">
    <property type="entry name" value="REVERSE TRANSCRIPTASE DOMAIN-CONTAINING PROTEIN"/>
    <property type="match status" value="1"/>
</dbReference>
<dbReference type="PANTHER" id="PTHR33395">
    <property type="entry name" value="TRANSCRIPTASE, PUTATIVE-RELATED-RELATED"/>
    <property type="match status" value="1"/>
</dbReference>
<evidence type="ECO:0000259" key="1">
    <source>
        <dbReference type="Pfam" id="PF03372"/>
    </source>
</evidence>
<name>A0ABM5L2A5_DIAVI</name>
<dbReference type="RefSeq" id="XP_050516568.1">
    <property type="nucleotide sequence ID" value="XM_050660611.1"/>
</dbReference>
<accession>A0ABM5L2A5</accession>
<feature type="domain" description="Endonuclease/exonuclease/phosphatase" evidence="1">
    <location>
        <begin position="33"/>
        <end position="171"/>
    </location>
</feature>